<proteinExistence type="predicted"/>
<protein>
    <submittedName>
        <fullName evidence="4">Uncharacterized protein</fullName>
    </submittedName>
</protein>
<evidence type="ECO:0000313" key="4">
    <source>
        <dbReference type="EMBL" id="EPB75930.1"/>
    </source>
</evidence>
<sequence>MDVSKEQVNDIVFHPQHNTLVTIGSDGRYSMWDKDARTKLKTSDAAPLPLTCAAIHASGQVMAYAIGYDWSRQLAKGVVGSPEGISGRQLSICSELSEFFLERLGW</sequence>
<organism evidence="4 5">
    <name type="scientific">Ancylostoma ceylanicum</name>
    <dbReference type="NCBI Taxonomy" id="53326"/>
    <lineage>
        <taxon>Eukaryota</taxon>
        <taxon>Metazoa</taxon>
        <taxon>Ecdysozoa</taxon>
        <taxon>Nematoda</taxon>
        <taxon>Chromadorea</taxon>
        <taxon>Rhabditida</taxon>
        <taxon>Rhabditina</taxon>
        <taxon>Rhabditomorpha</taxon>
        <taxon>Strongyloidea</taxon>
        <taxon>Ancylostomatidae</taxon>
        <taxon>Ancylostomatinae</taxon>
        <taxon>Ancylostoma</taxon>
    </lineage>
</organism>
<evidence type="ECO:0000256" key="2">
    <source>
        <dbReference type="ARBA" id="ARBA00022737"/>
    </source>
</evidence>
<name>A0A0D6LV52_9BILA</name>
<evidence type="ECO:0000313" key="5">
    <source>
        <dbReference type="Proteomes" id="UP000054495"/>
    </source>
</evidence>
<dbReference type="PROSITE" id="PS50082">
    <property type="entry name" value="WD_REPEATS_2"/>
    <property type="match status" value="1"/>
</dbReference>
<dbReference type="PANTHER" id="PTHR10971">
    <property type="entry name" value="MRNA EXPORT FACTOR AND BUB3"/>
    <property type="match status" value="1"/>
</dbReference>
<dbReference type="InterPro" id="IPR001680">
    <property type="entry name" value="WD40_rpt"/>
</dbReference>
<evidence type="ECO:0000256" key="1">
    <source>
        <dbReference type="ARBA" id="ARBA00022574"/>
    </source>
</evidence>
<keyword evidence="2" id="KW-0677">Repeat</keyword>
<evidence type="ECO:0000256" key="3">
    <source>
        <dbReference type="PROSITE-ProRule" id="PRU00221"/>
    </source>
</evidence>
<accession>A0A0D6LV52</accession>
<keyword evidence="5" id="KW-1185">Reference proteome</keyword>
<feature type="repeat" description="WD" evidence="3">
    <location>
        <begin position="1"/>
        <end position="42"/>
    </location>
</feature>
<dbReference type="EMBL" id="KE124882">
    <property type="protein sequence ID" value="EPB75930.1"/>
    <property type="molecule type" value="Genomic_DNA"/>
</dbReference>
<keyword evidence="1 3" id="KW-0853">WD repeat</keyword>
<dbReference type="Proteomes" id="UP000054495">
    <property type="component" value="Unassembled WGS sequence"/>
</dbReference>
<dbReference type="AlphaFoldDB" id="A0A0D6LV52"/>
<reference evidence="4 5" key="1">
    <citation type="submission" date="2013-05" db="EMBL/GenBank/DDBJ databases">
        <title>Draft genome of the parasitic nematode Anyclostoma ceylanicum.</title>
        <authorList>
            <person name="Mitreva M."/>
        </authorList>
    </citation>
    <scope>NUCLEOTIDE SEQUENCE [LARGE SCALE GENOMIC DNA]</scope>
</reference>
<gene>
    <name evidence="4" type="ORF">ANCCEY_04991</name>
</gene>
<dbReference type="InterPro" id="IPR036322">
    <property type="entry name" value="WD40_repeat_dom_sf"/>
</dbReference>
<dbReference type="Gene3D" id="2.130.10.10">
    <property type="entry name" value="YVTN repeat-like/Quinoprotein amine dehydrogenase"/>
    <property type="match status" value="1"/>
</dbReference>
<dbReference type="SUPFAM" id="SSF50978">
    <property type="entry name" value="WD40 repeat-like"/>
    <property type="match status" value="1"/>
</dbReference>
<dbReference type="InterPro" id="IPR015943">
    <property type="entry name" value="WD40/YVTN_repeat-like_dom_sf"/>
</dbReference>